<dbReference type="PANTHER" id="PTHR13763">
    <property type="entry name" value="BREAST CANCER TYPE 1 SUSCEPTIBILITY PROTEIN BRCA1"/>
    <property type="match status" value="1"/>
</dbReference>
<keyword evidence="7" id="KW-0234">DNA repair</keyword>
<sequence>MGWTLQRLERAVENFSTQLQCAICLCAYDNPVSLPCNHCFCEECIHRALELKDVCPICKTPAKKRRLRYDTMIQELMRATEMLCGPPETGKPAEEGKNKSKSSEKLKIEAQQAKSRALKAVDAAIKRDSIATTAAVAPASTAASTDGSIESGAAETTAESAEVSPVVAVKSPVRRSSPRPKCVNGDEDDDEDGYGGNTDSSSSPTGQKTGKRKLFSDPSPAKSGRWVLIRSLKYLKALVGGRWIVSDEWLQACAAHGGYVREVNYEADGHLKGKRIHDAVRRSRLAREKLLQLSPPDVDHSDVGTMLFADYFFYVIGDFLPPMPPTAELNTLICMGGGKLIAFLDNIPAEMSKHENRSRKLIIVSDKLNPRALHGQTKELRALPQLHAVPSTIIVNYLWVINSISEAKLRDLP</sequence>
<keyword evidence="2" id="KW-0479">Metal-binding</keyword>
<keyword evidence="5 9" id="KW-0863">Zinc-finger</keyword>
<feature type="domain" description="BRCT" evidence="12">
    <location>
        <begin position="303"/>
        <end position="413"/>
    </location>
</feature>
<keyword evidence="14" id="KW-1185">Reference proteome</keyword>
<feature type="compositionally biased region" description="Low complexity" evidence="10">
    <location>
        <begin position="133"/>
        <end position="171"/>
    </location>
</feature>
<dbReference type="PROSITE" id="PS50089">
    <property type="entry name" value="ZF_RING_2"/>
    <property type="match status" value="1"/>
</dbReference>
<dbReference type="SMART" id="SM00184">
    <property type="entry name" value="RING"/>
    <property type="match status" value="1"/>
</dbReference>
<evidence type="ECO:0000256" key="3">
    <source>
        <dbReference type="ARBA" id="ARBA00022737"/>
    </source>
</evidence>
<evidence type="ECO:0000256" key="9">
    <source>
        <dbReference type="PROSITE-ProRule" id="PRU00175"/>
    </source>
</evidence>
<accession>A0A8T1VYB4</accession>
<dbReference type="GO" id="GO:0005634">
    <property type="term" value="C:nucleus"/>
    <property type="evidence" value="ECO:0007669"/>
    <property type="project" value="UniProtKB-SubCell"/>
</dbReference>
<evidence type="ECO:0000256" key="10">
    <source>
        <dbReference type="SAM" id="MobiDB-lite"/>
    </source>
</evidence>
<evidence type="ECO:0000259" key="11">
    <source>
        <dbReference type="PROSITE" id="PS50089"/>
    </source>
</evidence>
<dbReference type="InterPro" id="IPR001841">
    <property type="entry name" value="Znf_RING"/>
</dbReference>
<evidence type="ECO:0000313" key="14">
    <source>
        <dbReference type="Proteomes" id="UP000693981"/>
    </source>
</evidence>
<evidence type="ECO:0000313" key="13">
    <source>
        <dbReference type="EMBL" id="KAG7386472.1"/>
    </source>
</evidence>
<gene>
    <name evidence="13" type="ORF">PHYBOEH_008680</name>
</gene>
<evidence type="ECO:0000256" key="4">
    <source>
        <dbReference type="ARBA" id="ARBA00022763"/>
    </source>
</evidence>
<dbReference type="OrthoDB" id="527344at2759"/>
<evidence type="ECO:0000256" key="2">
    <source>
        <dbReference type="ARBA" id="ARBA00022723"/>
    </source>
</evidence>
<dbReference type="EMBL" id="JAGDFL010000511">
    <property type="protein sequence ID" value="KAG7386472.1"/>
    <property type="molecule type" value="Genomic_DNA"/>
</dbReference>
<evidence type="ECO:0000256" key="7">
    <source>
        <dbReference type="ARBA" id="ARBA00023204"/>
    </source>
</evidence>
<keyword evidence="3" id="KW-0677">Repeat</keyword>
<proteinExistence type="predicted"/>
<keyword evidence="8" id="KW-0539">Nucleus</keyword>
<feature type="region of interest" description="Disordered" evidence="10">
    <location>
        <begin position="83"/>
        <end position="110"/>
    </location>
</feature>
<feature type="region of interest" description="Disordered" evidence="10">
    <location>
        <begin position="133"/>
        <end position="222"/>
    </location>
</feature>
<comment type="caution">
    <text evidence="13">The sequence shown here is derived from an EMBL/GenBank/DDBJ whole genome shotgun (WGS) entry which is preliminary data.</text>
</comment>
<evidence type="ECO:0008006" key="15">
    <source>
        <dbReference type="Google" id="ProtNLM"/>
    </source>
</evidence>
<dbReference type="GO" id="GO:0000724">
    <property type="term" value="P:double-strand break repair via homologous recombination"/>
    <property type="evidence" value="ECO:0007669"/>
    <property type="project" value="TreeGrafter"/>
</dbReference>
<dbReference type="InterPro" id="IPR031099">
    <property type="entry name" value="BRCA1-associated"/>
</dbReference>
<feature type="domain" description="RING-type" evidence="11">
    <location>
        <begin position="21"/>
        <end position="59"/>
    </location>
</feature>
<reference evidence="13" key="1">
    <citation type="submission" date="2021-02" db="EMBL/GenBank/DDBJ databases">
        <authorList>
            <person name="Palmer J.M."/>
        </authorList>
    </citation>
    <scope>NUCLEOTIDE SEQUENCE</scope>
    <source>
        <strain evidence="13">SCRP23</strain>
    </source>
</reference>
<comment type="subcellular location">
    <subcellularLocation>
        <location evidence="1">Nucleus</location>
    </subcellularLocation>
</comment>
<dbReference type="GO" id="GO:0008270">
    <property type="term" value="F:zinc ion binding"/>
    <property type="evidence" value="ECO:0007669"/>
    <property type="project" value="UniProtKB-KW"/>
</dbReference>
<keyword evidence="4" id="KW-0227">DNA damage</keyword>
<dbReference type="AlphaFoldDB" id="A0A8T1VYB4"/>
<protein>
    <recommendedName>
        <fullName evidence="15">RING-type E3 ubiquitin transferase BRCA1</fullName>
    </recommendedName>
</protein>
<feature type="compositionally biased region" description="Polar residues" evidence="10">
    <location>
        <begin position="197"/>
        <end position="208"/>
    </location>
</feature>
<dbReference type="Proteomes" id="UP000693981">
    <property type="component" value="Unassembled WGS sequence"/>
</dbReference>
<evidence type="ECO:0000256" key="6">
    <source>
        <dbReference type="ARBA" id="ARBA00022833"/>
    </source>
</evidence>
<dbReference type="PANTHER" id="PTHR13763:SF0">
    <property type="entry name" value="BREAST CANCER TYPE 1 SUSCEPTIBILITY PROTEIN"/>
    <property type="match status" value="1"/>
</dbReference>
<name>A0A8T1VYB4_9STRA</name>
<feature type="compositionally biased region" description="Basic and acidic residues" evidence="10">
    <location>
        <begin position="91"/>
        <end position="108"/>
    </location>
</feature>
<dbReference type="GO" id="GO:0045944">
    <property type="term" value="P:positive regulation of transcription by RNA polymerase II"/>
    <property type="evidence" value="ECO:0007669"/>
    <property type="project" value="TreeGrafter"/>
</dbReference>
<keyword evidence="6" id="KW-0862">Zinc</keyword>
<dbReference type="GO" id="GO:0004842">
    <property type="term" value="F:ubiquitin-protein transferase activity"/>
    <property type="evidence" value="ECO:0007669"/>
    <property type="project" value="TreeGrafter"/>
</dbReference>
<evidence type="ECO:0000256" key="1">
    <source>
        <dbReference type="ARBA" id="ARBA00004123"/>
    </source>
</evidence>
<evidence type="ECO:0000259" key="12">
    <source>
        <dbReference type="PROSITE" id="PS50172"/>
    </source>
</evidence>
<organism evidence="13 14">
    <name type="scientific">Phytophthora boehmeriae</name>
    <dbReference type="NCBI Taxonomy" id="109152"/>
    <lineage>
        <taxon>Eukaryota</taxon>
        <taxon>Sar</taxon>
        <taxon>Stramenopiles</taxon>
        <taxon>Oomycota</taxon>
        <taxon>Peronosporomycetes</taxon>
        <taxon>Peronosporales</taxon>
        <taxon>Peronosporaceae</taxon>
        <taxon>Phytophthora</taxon>
    </lineage>
</organism>
<dbReference type="InterPro" id="IPR001357">
    <property type="entry name" value="BRCT_dom"/>
</dbReference>
<evidence type="ECO:0000256" key="8">
    <source>
        <dbReference type="ARBA" id="ARBA00023242"/>
    </source>
</evidence>
<dbReference type="PROSITE" id="PS50172">
    <property type="entry name" value="BRCT"/>
    <property type="match status" value="1"/>
</dbReference>
<dbReference type="Pfam" id="PF13923">
    <property type="entry name" value="zf-C3HC4_2"/>
    <property type="match status" value="1"/>
</dbReference>
<dbReference type="InterPro" id="IPR017907">
    <property type="entry name" value="Znf_RING_CS"/>
</dbReference>
<evidence type="ECO:0000256" key="5">
    <source>
        <dbReference type="ARBA" id="ARBA00022771"/>
    </source>
</evidence>
<dbReference type="PROSITE" id="PS00518">
    <property type="entry name" value="ZF_RING_1"/>
    <property type="match status" value="1"/>
</dbReference>